<dbReference type="AlphaFoldDB" id="A0A022VTC4"/>
<gene>
    <name evidence="2" type="ORF">H103_07122</name>
</gene>
<feature type="region of interest" description="Disordered" evidence="1">
    <location>
        <begin position="128"/>
        <end position="148"/>
    </location>
</feature>
<evidence type="ECO:0000313" key="2">
    <source>
        <dbReference type="EMBL" id="EZF49325.1"/>
    </source>
</evidence>
<organism evidence="2">
    <name type="scientific">Trichophyton rubrum CBS 288.86</name>
    <dbReference type="NCBI Taxonomy" id="1215330"/>
    <lineage>
        <taxon>Eukaryota</taxon>
        <taxon>Fungi</taxon>
        <taxon>Dikarya</taxon>
        <taxon>Ascomycota</taxon>
        <taxon>Pezizomycotina</taxon>
        <taxon>Eurotiomycetes</taxon>
        <taxon>Eurotiomycetidae</taxon>
        <taxon>Onygenales</taxon>
        <taxon>Arthrodermataceae</taxon>
        <taxon>Trichophyton</taxon>
    </lineage>
</organism>
<sequence length="148" mass="16598">MDNRPSNYNYGFNIQGEDKTSFLGNNGSFSCTPRGRERQGGNRDGELVDMVDMVDMSLHDGLDCLGDGARSFNHSSFQSPPSWTGCEMDGEDDGETVRFILFGPGRELDILTRTNLRNPSGEYLTSFKRRYGQPPEEPSRTSTWATRL</sequence>
<dbReference type="PROSITE" id="PS51257">
    <property type="entry name" value="PROKAR_LIPOPROTEIN"/>
    <property type="match status" value="1"/>
</dbReference>
<proteinExistence type="predicted"/>
<evidence type="ECO:0000256" key="1">
    <source>
        <dbReference type="SAM" id="MobiDB-lite"/>
    </source>
</evidence>
<dbReference type="HOGENOM" id="CLU_1760110_0_0_1"/>
<feature type="compositionally biased region" description="Polar residues" evidence="1">
    <location>
        <begin position="22"/>
        <end position="31"/>
    </location>
</feature>
<reference evidence="2" key="1">
    <citation type="submission" date="2014-02" db="EMBL/GenBank/DDBJ databases">
        <title>The Genome Sequence of Trichophyton rubrum (morphotype fischeri) CBS 288.86.</title>
        <authorList>
            <consortium name="The Broad Institute Genomics Platform"/>
            <person name="Cuomo C.A."/>
            <person name="White T.C."/>
            <person name="Graser Y."/>
            <person name="Martinez-Rossi N."/>
            <person name="Heitman J."/>
            <person name="Young S.K."/>
            <person name="Zeng Q."/>
            <person name="Gargeya S."/>
            <person name="Abouelleil A."/>
            <person name="Alvarado L."/>
            <person name="Chapman S.B."/>
            <person name="Gainer-Dewar J."/>
            <person name="Goldberg J."/>
            <person name="Griggs A."/>
            <person name="Gujja S."/>
            <person name="Hansen M."/>
            <person name="Howarth C."/>
            <person name="Imamovic A."/>
            <person name="Larimer J."/>
            <person name="Martinez D."/>
            <person name="Murphy C."/>
            <person name="Pearson M.D."/>
            <person name="Persinoti G."/>
            <person name="Poon T."/>
            <person name="Priest M."/>
            <person name="Roberts A.D."/>
            <person name="Saif S."/>
            <person name="Shea T.D."/>
            <person name="Sykes S.N."/>
            <person name="Wortman J."/>
            <person name="Nusbaum C."/>
            <person name="Birren B."/>
        </authorList>
    </citation>
    <scope>NUCLEOTIDE SEQUENCE [LARGE SCALE GENOMIC DNA]</scope>
    <source>
        <strain evidence="2">CBS 288.86</strain>
    </source>
</reference>
<accession>A0A022VTC4</accession>
<name>A0A022VTC4_TRIRU</name>
<feature type="region of interest" description="Disordered" evidence="1">
    <location>
        <begin position="19"/>
        <end position="44"/>
    </location>
</feature>
<dbReference type="Proteomes" id="UP000023758">
    <property type="component" value="Unassembled WGS sequence"/>
</dbReference>
<protein>
    <submittedName>
        <fullName evidence="2">Uncharacterized protein</fullName>
    </submittedName>
</protein>
<feature type="compositionally biased region" description="Basic and acidic residues" evidence="1">
    <location>
        <begin position="34"/>
        <end position="44"/>
    </location>
</feature>
<dbReference type="EMBL" id="KK207905">
    <property type="protein sequence ID" value="EZF49325.1"/>
    <property type="molecule type" value="Genomic_DNA"/>
</dbReference>